<accession>A0AAN9RMQ1</accession>
<dbReference type="Proteomes" id="UP001374584">
    <property type="component" value="Unassembled WGS sequence"/>
</dbReference>
<sequence>MADEEVDFSKLFLGDDDDDDMFYIDMQILLKVFDEDDDYDFLENKAGGAVVSLCNYANSLLTEFGDFN</sequence>
<evidence type="ECO:0000313" key="1">
    <source>
        <dbReference type="EMBL" id="KAK7377449.1"/>
    </source>
</evidence>
<gene>
    <name evidence="1" type="ORF">VNO80_02874</name>
</gene>
<name>A0AAN9RMQ1_PHACN</name>
<comment type="caution">
    <text evidence="1">The sequence shown here is derived from an EMBL/GenBank/DDBJ whole genome shotgun (WGS) entry which is preliminary data.</text>
</comment>
<reference evidence="1 2" key="1">
    <citation type="submission" date="2024-01" db="EMBL/GenBank/DDBJ databases">
        <title>The genomes of 5 underutilized Papilionoideae crops provide insights into root nodulation and disease resistanc.</title>
        <authorList>
            <person name="Jiang F."/>
        </authorList>
    </citation>
    <scope>NUCLEOTIDE SEQUENCE [LARGE SCALE GENOMIC DNA]</scope>
    <source>
        <strain evidence="1">JINMINGXINNONG_FW02</strain>
        <tissue evidence="1">Leaves</tissue>
    </source>
</reference>
<dbReference type="EMBL" id="JAYMYR010000002">
    <property type="protein sequence ID" value="KAK7377449.1"/>
    <property type="molecule type" value="Genomic_DNA"/>
</dbReference>
<keyword evidence="2" id="KW-1185">Reference proteome</keyword>
<protein>
    <submittedName>
        <fullName evidence="1">Uncharacterized protein</fullName>
    </submittedName>
</protein>
<evidence type="ECO:0000313" key="2">
    <source>
        <dbReference type="Proteomes" id="UP001374584"/>
    </source>
</evidence>
<organism evidence="1 2">
    <name type="scientific">Phaseolus coccineus</name>
    <name type="common">Scarlet runner bean</name>
    <name type="synonym">Phaseolus multiflorus</name>
    <dbReference type="NCBI Taxonomy" id="3886"/>
    <lineage>
        <taxon>Eukaryota</taxon>
        <taxon>Viridiplantae</taxon>
        <taxon>Streptophyta</taxon>
        <taxon>Embryophyta</taxon>
        <taxon>Tracheophyta</taxon>
        <taxon>Spermatophyta</taxon>
        <taxon>Magnoliopsida</taxon>
        <taxon>eudicotyledons</taxon>
        <taxon>Gunneridae</taxon>
        <taxon>Pentapetalae</taxon>
        <taxon>rosids</taxon>
        <taxon>fabids</taxon>
        <taxon>Fabales</taxon>
        <taxon>Fabaceae</taxon>
        <taxon>Papilionoideae</taxon>
        <taxon>50 kb inversion clade</taxon>
        <taxon>NPAAA clade</taxon>
        <taxon>indigoferoid/millettioid clade</taxon>
        <taxon>Phaseoleae</taxon>
        <taxon>Phaseolus</taxon>
    </lineage>
</organism>
<proteinExistence type="predicted"/>
<dbReference type="AlphaFoldDB" id="A0AAN9RMQ1"/>